<sequence length="171" mass="19564">MESVAFPKSNSDGAAASDTTSYAQQEKDQFRGPPDPDRRISIPIFQKYNRGGQMSRSGILQQSLCHTKENRATQTSPRPDEIKYACRTYEFQNGNADFSMQDVLNEEYYDLNGLRRCIQSYPYTQDVEEVYPILVERENLPVPRAPVWTVTQLPDFRQSPTARTNLSRSQG</sequence>
<dbReference type="OrthoDB" id="10629718at2759"/>
<name>A0A1R1XAP2_9FUNG</name>
<keyword evidence="3" id="KW-1185">Reference proteome</keyword>
<gene>
    <name evidence="2" type="ORF">AYI69_g9738</name>
</gene>
<feature type="region of interest" description="Disordered" evidence="1">
    <location>
        <begin position="1"/>
        <end position="40"/>
    </location>
</feature>
<accession>A0A1R1XAP2</accession>
<feature type="compositionally biased region" description="Basic and acidic residues" evidence="1">
    <location>
        <begin position="25"/>
        <end position="40"/>
    </location>
</feature>
<dbReference type="Proteomes" id="UP000187429">
    <property type="component" value="Unassembled WGS sequence"/>
</dbReference>
<reference evidence="3" key="1">
    <citation type="submission" date="2017-01" db="EMBL/GenBank/DDBJ databases">
        <authorList>
            <person name="Wang Y."/>
            <person name="White M."/>
            <person name="Kvist S."/>
            <person name="Moncalvo J.-M."/>
        </authorList>
    </citation>
    <scope>NUCLEOTIDE SEQUENCE [LARGE SCALE GENOMIC DNA]</scope>
    <source>
        <strain evidence="3">ID-206-W2</strain>
    </source>
</reference>
<dbReference type="EMBL" id="LSSM01005925">
    <property type="protein sequence ID" value="OMJ11683.1"/>
    <property type="molecule type" value="Genomic_DNA"/>
</dbReference>
<evidence type="ECO:0000313" key="3">
    <source>
        <dbReference type="Proteomes" id="UP000187429"/>
    </source>
</evidence>
<protein>
    <submittedName>
        <fullName evidence="2">Uncharacterized protein</fullName>
    </submittedName>
</protein>
<evidence type="ECO:0000313" key="2">
    <source>
        <dbReference type="EMBL" id="OMJ11683.1"/>
    </source>
</evidence>
<proteinExistence type="predicted"/>
<evidence type="ECO:0000256" key="1">
    <source>
        <dbReference type="SAM" id="MobiDB-lite"/>
    </source>
</evidence>
<feature type="non-terminal residue" evidence="2">
    <location>
        <position position="171"/>
    </location>
</feature>
<dbReference type="AlphaFoldDB" id="A0A1R1XAP2"/>
<feature type="compositionally biased region" description="Polar residues" evidence="1">
    <location>
        <begin position="8"/>
        <end position="24"/>
    </location>
</feature>
<comment type="caution">
    <text evidence="2">The sequence shown here is derived from an EMBL/GenBank/DDBJ whole genome shotgun (WGS) entry which is preliminary data.</text>
</comment>
<organism evidence="2 3">
    <name type="scientific">Smittium culicis</name>
    <dbReference type="NCBI Taxonomy" id="133412"/>
    <lineage>
        <taxon>Eukaryota</taxon>
        <taxon>Fungi</taxon>
        <taxon>Fungi incertae sedis</taxon>
        <taxon>Zoopagomycota</taxon>
        <taxon>Kickxellomycotina</taxon>
        <taxon>Harpellomycetes</taxon>
        <taxon>Harpellales</taxon>
        <taxon>Legeriomycetaceae</taxon>
        <taxon>Smittium</taxon>
    </lineage>
</organism>